<organism evidence="3 4">
    <name type="scientific">Allokutzneria oryzae</name>
    <dbReference type="NCBI Taxonomy" id="1378989"/>
    <lineage>
        <taxon>Bacteria</taxon>
        <taxon>Bacillati</taxon>
        <taxon>Actinomycetota</taxon>
        <taxon>Actinomycetes</taxon>
        <taxon>Pseudonocardiales</taxon>
        <taxon>Pseudonocardiaceae</taxon>
        <taxon>Allokutzneria</taxon>
    </lineage>
</organism>
<gene>
    <name evidence="3" type="ORF">ACFFQA_34395</name>
</gene>
<dbReference type="RefSeq" id="WP_377861401.1">
    <property type="nucleotide sequence ID" value="NZ_JBHLZU010000032.1"/>
</dbReference>
<keyword evidence="2" id="KW-0408">Iron</keyword>
<keyword evidence="2" id="KW-0349">Heme</keyword>
<evidence type="ECO:0000313" key="3">
    <source>
        <dbReference type="EMBL" id="MFB9909057.1"/>
    </source>
</evidence>
<dbReference type="PRINTS" id="PR00359">
    <property type="entry name" value="BP450"/>
</dbReference>
<dbReference type="InterPro" id="IPR001128">
    <property type="entry name" value="Cyt_P450"/>
</dbReference>
<dbReference type="SUPFAM" id="SSF48264">
    <property type="entry name" value="Cytochrome P450"/>
    <property type="match status" value="1"/>
</dbReference>
<dbReference type="EMBL" id="JBHLZU010000032">
    <property type="protein sequence ID" value="MFB9909057.1"/>
    <property type="molecule type" value="Genomic_DNA"/>
</dbReference>
<name>A0ABV6A7C5_9PSEU</name>
<reference evidence="3 4" key="1">
    <citation type="submission" date="2024-09" db="EMBL/GenBank/DDBJ databases">
        <authorList>
            <person name="Sun Q."/>
            <person name="Mori K."/>
        </authorList>
    </citation>
    <scope>NUCLEOTIDE SEQUENCE [LARGE SCALE GENOMIC DNA]</scope>
    <source>
        <strain evidence="3 4">TBRC 7907</strain>
    </source>
</reference>
<dbReference type="InterPro" id="IPR002397">
    <property type="entry name" value="Cyt_P450_B"/>
</dbReference>
<protein>
    <submittedName>
        <fullName evidence="3">Cytochrome P450</fullName>
    </submittedName>
</protein>
<dbReference type="Proteomes" id="UP001589693">
    <property type="component" value="Unassembled WGS sequence"/>
</dbReference>
<sequence>MTAVLADHGLLRAWRSAATESGLAKLYDRLRLRGPVIATPWNSVLVTSHAACRDVLADTGVWRNPDDEDFRQHIGDEAAKPARHGVNQTLFHLNGADHTAQRRRLAPFFSPRALAAHTTTVQGVVGTAAERFVDHVAYTGGGDAIADFVAPVAGTVMCALLGVSEQDHEFITRMATDLSFVEELAPRPSHARRADAAITELFTYGRKLIQDRAYTPGRGLIAYLLDHPDSSGRDATKEVITALVLMITAGVSTSMSLMSSTVLALCRNPDVGHDDTAFVDECLRWDPPAHMVGRIATQDTVLAGTPIARGTLAHVLIGAANRDPDVFADPHAFVPGRAQSRSLTFSAGPHYCLGAGLARQQAVHLVAAWRQQAGGLAVEGHDHPRMKGPNFRHLLHLPVTTGPR</sequence>
<evidence type="ECO:0000256" key="1">
    <source>
        <dbReference type="ARBA" id="ARBA00010617"/>
    </source>
</evidence>
<dbReference type="Pfam" id="PF00067">
    <property type="entry name" value="p450"/>
    <property type="match status" value="1"/>
</dbReference>
<keyword evidence="2" id="KW-0479">Metal-binding</keyword>
<accession>A0ABV6A7C5</accession>
<dbReference type="PROSITE" id="PS00086">
    <property type="entry name" value="CYTOCHROME_P450"/>
    <property type="match status" value="1"/>
</dbReference>
<dbReference type="InterPro" id="IPR017972">
    <property type="entry name" value="Cyt_P450_CS"/>
</dbReference>
<keyword evidence="2" id="KW-0503">Monooxygenase</keyword>
<dbReference type="PANTHER" id="PTHR46696">
    <property type="entry name" value="P450, PUTATIVE (EUROFUNG)-RELATED"/>
    <property type="match status" value="1"/>
</dbReference>
<comment type="similarity">
    <text evidence="1 2">Belongs to the cytochrome P450 family.</text>
</comment>
<evidence type="ECO:0000313" key="4">
    <source>
        <dbReference type="Proteomes" id="UP001589693"/>
    </source>
</evidence>
<keyword evidence="2" id="KW-0560">Oxidoreductase</keyword>
<dbReference type="InterPro" id="IPR036396">
    <property type="entry name" value="Cyt_P450_sf"/>
</dbReference>
<keyword evidence="4" id="KW-1185">Reference proteome</keyword>
<comment type="caution">
    <text evidence="3">The sequence shown here is derived from an EMBL/GenBank/DDBJ whole genome shotgun (WGS) entry which is preliminary data.</text>
</comment>
<dbReference type="PANTHER" id="PTHR46696:SF6">
    <property type="entry name" value="P450, PUTATIVE (EUROFUNG)-RELATED"/>
    <property type="match status" value="1"/>
</dbReference>
<evidence type="ECO:0000256" key="2">
    <source>
        <dbReference type="RuleBase" id="RU000461"/>
    </source>
</evidence>
<dbReference type="Gene3D" id="1.10.630.10">
    <property type="entry name" value="Cytochrome P450"/>
    <property type="match status" value="1"/>
</dbReference>
<proteinExistence type="inferred from homology"/>